<dbReference type="OrthoDB" id="157301at2759"/>
<evidence type="ECO:0000313" key="3">
    <source>
        <dbReference type="Proteomes" id="UP000694044"/>
    </source>
</evidence>
<accession>A0A8T1V3F8</accession>
<organism evidence="2 3">
    <name type="scientific">Phytophthora pseudosyringae</name>
    <dbReference type="NCBI Taxonomy" id="221518"/>
    <lineage>
        <taxon>Eukaryota</taxon>
        <taxon>Sar</taxon>
        <taxon>Stramenopiles</taxon>
        <taxon>Oomycota</taxon>
        <taxon>Peronosporomycetes</taxon>
        <taxon>Peronosporales</taxon>
        <taxon>Peronosporaceae</taxon>
        <taxon>Phytophthora</taxon>
    </lineage>
</organism>
<dbReference type="Proteomes" id="UP000694044">
    <property type="component" value="Unassembled WGS sequence"/>
</dbReference>
<reference evidence="2" key="1">
    <citation type="submission" date="2021-02" db="EMBL/GenBank/DDBJ databases">
        <authorList>
            <person name="Palmer J.M."/>
        </authorList>
    </citation>
    <scope>NUCLEOTIDE SEQUENCE</scope>
    <source>
        <strain evidence="2">SCRP734</strain>
    </source>
</reference>
<evidence type="ECO:0000256" key="1">
    <source>
        <dbReference type="SAM" id="MobiDB-lite"/>
    </source>
</evidence>
<gene>
    <name evidence="2" type="ORF">PHYPSEUDO_015197</name>
</gene>
<sequence length="399" mass="45613">MIVAVQPKNGSKGGQRQWKLADDVSTTAEDKKQRKQRLHREEMVHFRLRKKLQDTALRAQHAQLERAMQRSLDQWKLEASNGPRTLPGQEGANSKLQIQLRELVGQTEALRVENATLREVVASHNDLQQVVYSEGARLVQGNGGASVVDRTGWRVHFVNGEPSFHFHPFSTEEGDAIVQRYDQKMSVEGSGKFMEVGTLLGWKVERMPLARHGTGKWMETRVRFSKQIHCASGAADATMWKLEAESWPVLTTPELCPRVHRENCTVLKLQELDEDTVVMVTDAPRFSRGMHLRHLTMMRRRRRTDEEGRRTITYVMVIPDSKANKRSREAEQSRGNVLWVCEGAAYMTLSQVDDSTLEVAYDNCSGCKDELHAQHLLMEWGHEALRWEQLVTPLRLLAM</sequence>
<name>A0A8T1V3F8_9STRA</name>
<proteinExistence type="predicted"/>
<feature type="region of interest" description="Disordered" evidence="1">
    <location>
        <begin position="1"/>
        <end position="38"/>
    </location>
</feature>
<evidence type="ECO:0000313" key="2">
    <source>
        <dbReference type="EMBL" id="KAG7375807.1"/>
    </source>
</evidence>
<protein>
    <submittedName>
        <fullName evidence="2">Uncharacterized protein</fullName>
    </submittedName>
</protein>
<keyword evidence="3" id="KW-1185">Reference proteome</keyword>
<dbReference type="AlphaFoldDB" id="A0A8T1V3F8"/>
<dbReference type="EMBL" id="JAGDFM010000918">
    <property type="protein sequence ID" value="KAG7375807.1"/>
    <property type="molecule type" value="Genomic_DNA"/>
</dbReference>
<comment type="caution">
    <text evidence="2">The sequence shown here is derived from an EMBL/GenBank/DDBJ whole genome shotgun (WGS) entry which is preliminary data.</text>
</comment>